<feature type="compositionally biased region" description="Basic and acidic residues" evidence="7">
    <location>
        <begin position="102"/>
        <end position="113"/>
    </location>
</feature>
<feature type="compositionally biased region" description="Basic and acidic residues" evidence="7">
    <location>
        <begin position="154"/>
        <end position="166"/>
    </location>
</feature>
<feature type="zinc finger region" description="C3H1-type" evidence="6">
    <location>
        <begin position="339"/>
        <end position="362"/>
    </location>
</feature>
<keyword evidence="3" id="KW-0677">Repeat</keyword>
<dbReference type="AlphaFoldDB" id="A0A2I0M9G9"/>
<feature type="compositionally biased region" description="Gly residues" evidence="7">
    <location>
        <begin position="533"/>
        <end position="547"/>
    </location>
</feature>
<dbReference type="GO" id="GO:0005634">
    <property type="term" value="C:nucleus"/>
    <property type="evidence" value="ECO:0007669"/>
    <property type="project" value="UniProtKB-ARBA"/>
</dbReference>
<sequence length="1058" mass="116926">MAFESLFSKAPNPVLDPHMPDSDRQHAGDEREDGELEDGEIDDAAYEDVKEHGTKGDDKQKNEKGHRKSRKKRKKEKEKKKSKRRRRDKHKHNSPSSDDSSDYSHDSDMERSERPHKKSSSSSYRDYDSSFSQHGHVSGNYMSSQKMQHKKNVKSKEYDDYSHYSDENFGNYNEEEKDEDFADQLKQYRQAKETSSSDLGPPFPKEPVKKQGMKGLQKGISQRGNNYNVGRGRGMQKKLKRKDRGRGRGGNKGSDGFHEDGKPVKKWVNMSQEFINQHTVEHKGKQICKYFLEGRCIKGEQCKFDHDAEIEKKKEICKFYIQGYCTKGENCIYLHNEFPCKFYHTGAKCYQGDKCKFSHAPLTAETKELLDKVLNNEEEPQNEDEKELEELRKRGIVPLPKPPPGVGLLPTPAEQYPFSESDMENYQDPSGEYKKIPSLFEIVVKPTVDLAHKIGKKPPTFYNSSSPPRPPFQGNDPHSQHMYNPGSSPGPGPGMSQGHNGPPMHPGSPGHHPCPQGMPQSPPMQGVPPGFLGPQGQGGMPMQGQQGGPPLTPPGLGGSYNAPGVQGHMVNMPRENHCPPGPQYQQMPGERQPNMNYEPIQNPADFYDNYYSHQAVHNFQPANNSGDGTWHGEFTDHQAHLMGQEPHQGGGEADCMGSHMGHKAAMGVPDFLPAMQKALYARLSHKHPRDGDAGSSQGQRAMSKDEDDNVNWYSSSEEEEGSSVKSILKTLKKQSENFRAKQKGMEDDEEDSERELRERAFLIPLEPLPGVTLRDPRSQLRQFSHIKMDVTLMKPNFAKHIVWAPEDLLPIPLPKPDPVSSINLPLPPLIADQRLNKLRNLKNDPHPNAMPADPRLAAKAKNSLAGRGGYLDPSADSHASSSSKLGDPRLQKNVDPRLHRLSSTDTHHGVTKDPHPPKFDPRLARSAGSSQPSEAAAKPDPDALPPYAPKLSSSGVRLGTPGSILSGISLYDPRDHSSSSDAAPATSGENGENQKKSILKNSGKSEAGLSEDPSLQKTASNAEKNPEGSAEAPAPEKAGGGGKSQAKQSSAAPAARPV</sequence>
<dbReference type="STRING" id="8932.A0A2I0M9G9"/>
<dbReference type="SUPFAM" id="SSF90229">
    <property type="entry name" value="CCCH zinc finger"/>
    <property type="match status" value="3"/>
</dbReference>
<evidence type="ECO:0000256" key="5">
    <source>
        <dbReference type="ARBA" id="ARBA00022833"/>
    </source>
</evidence>
<feature type="compositionally biased region" description="Basic and acidic residues" evidence="7">
    <location>
        <begin position="47"/>
        <end position="63"/>
    </location>
</feature>
<organism evidence="9 10">
    <name type="scientific">Columba livia</name>
    <name type="common">Rock dove</name>
    <dbReference type="NCBI Taxonomy" id="8932"/>
    <lineage>
        <taxon>Eukaryota</taxon>
        <taxon>Metazoa</taxon>
        <taxon>Chordata</taxon>
        <taxon>Craniata</taxon>
        <taxon>Vertebrata</taxon>
        <taxon>Euteleostomi</taxon>
        <taxon>Archelosauria</taxon>
        <taxon>Archosauria</taxon>
        <taxon>Dinosauria</taxon>
        <taxon>Saurischia</taxon>
        <taxon>Theropoda</taxon>
        <taxon>Coelurosauria</taxon>
        <taxon>Aves</taxon>
        <taxon>Neognathae</taxon>
        <taxon>Neoaves</taxon>
        <taxon>Columbimorphae</taxon>
        <taxon>Columbiformes</taxon>
        <taxon>Columbidae</taxon>
        <taxon>Columba</taxon>
    </lineage>
</organism>
<dbReference type="InterPro" id="IPR036855">
    <property type="entry name" value="Znf_CCCH_sf"/>
</dbReference>
<keyword evidence="10" id="KW-1185">Reference proteome</keyword>
<keyword evidence="5 6" id="KW-0862">Zinc</keyword>
<dbReference type="EMBL" id="AKCR02000027">
    <property type="protein sequence ID" value="PKK26327.1"/>
    <property type="molecule type" value="Genomic_DNA"/>
</dbReference>
<dbReference type="PROSITE" id="PS50103">
    <property type="entry name" value="ZF_C3H1"/>
    <property type="match status" value="3"/>
</dbReference>
<feature type="domain" description="C3H1-type" evidence="8">
    <location>
        <begin position="311"/>
        <end position="338"/>
    </location>
</feature>
<evidence type="ECO:0000259" key="8">
    <source>
        <dbReference type="PROSITE" id="PS50103"/>
    </source>
</evidence>
<evidence type="ECO:0000256" key="1">
    <source>
        <dbReference type="ARBA" id="ARBA00022553"/>
    </source>
</evidence>
<dbReference type="GO" id="GO:0008270">
    <property type="term" value="F:zinc ion binding"/>
    <property type="evidence" value="ECO:0007669"/>
    <property type="project" value="UniProtKB-KW"/>
</dbReference>
<feature type="region of interest" description="Disordered" evidence="7">
    <location>
        <begin position="685"/>
        <end position="725"/>
    </location>
</feature>
<accession>A0A2I0M9G9</accession>
<evidence type="ECO:0000313" key="10">
    <source>
        <dbReference type="Proteomes" id="UP000053872"/>
    </source>
</evidence>
<reference evidence="9 10" key="1">
    <citation type="journal article" date="2013" name="Science">
        <title>Genomic diversity and evolution of the head crest in the rock pigeon.</title>
        <authorList>
            <person name="Shapiro M.D."/>
            <person name="Kronenberg Z."/>
            <person name="Li C."/>
            <person name="Domyan E.T."/>
            <person name="Pan H."/>
            <person name="Campbell M."/>
            <person name="Tan H."/>
            <person name="Huff C.D."/>
            <person name="Hu H."/>
            <person name="Vickrey A.I."/>
            <person name="Nielsen S.C."/>
            <person name="Stringham S.A."/>
            <person name="Hu H."/>
            <person name="Willerslev E."/>
            <person name="Gilbert M.T."/>
            <person name="Yandell M."/>
            <person name="Zhang G."/>
            <person name="Wang J."/>
        </authorList>
    </citation>
    <scope>NUCLEOTIDE SEQUENCE [LARGE SCALE GENOMIC DNA]</scope>
    <source>
        <tissue evidence="9">Blood</tissue>
    </source>
</reference>
<feature type="compositionally biased region" description="Low complexity" evidence="7">
    <location>
        <begin position="120"/>
        <end position="132"/>
    </location>
</feature>
<dbReference type="GO" id="GO:0003723">
    <property type="term" value="F:RNA binding"/>
    <property type="evidence" value="ECO:0007669"/>
    <property type="project" value="InterPro"/>
</dbReference>
<feature type="compositionally biased region" description="Low complexity" evidence="7">
    <location>
        <begin position="1044"/>
        <end position="1058"/>
    </location>
</feature>
<keyword evidence="2 6" id="KW-0479">Metal-binding</keyword>
<dbReference type="Pfam" id="PF18345">
    <property type="entry name" value="zf_CCCH_4"/>
    <property type="match status" value="1"/>
</dbReference>
<dbReference type="PANTHER" id="PTHR13119:SF22">
    <property type="entry name" value="ZINC FINGER CCCH DOMAIN-CONTAINING PROTEIN 6"/>
    <property type="match status" value="1"/>
</dbReference>
<feature type="domain" description="C3H1-type" evidence="8">
    <location>
        <begin position="283"/>
        <end position="309"/>
    </location>
</feature>
<keyword evidence="1" id="KW-0597">Phosphoprotein</keyword>
<comment type="caution">
    <text evidence="9">The sequence shown here is derived from an EMBL/GenBank/DDBJ whole genome shotgun (WGS) entry which is preliminary data.</text>
</comment>
<feature type="compositionally biased region" description="Basic and acidic residues" evidence="7">
    <location>
        <begin position="18"/>
        <end position="29"/>
    </location>
</feature>
<evidence type="ECO:0000256" key="6">
    <source>
        <dbReference type="PROSITE-ProRule" id="PRU00723"/>
    </source>
</evidence>
<feature type="zinc finger region" description="C3H1-type" evidence="6">
    <location>
        <begin position="311"/>
        <end position="338"/>
    </location>
</feature>
<proteinExistence type="predicted"/>
<name>A0A2I0M9G9_COLLI</name>
<evidence type="ECO:0000313" key="9">
    <source>
        <dbReference type="EMBL" id="PKK26327.1"/>
    </source>
</evidence>
<feature type="compositionally biased region" description="Acidic residues" evidence="7">
    <location>
        <begin position="30"/>
        <end position="46"/>
    </location>
</feature>
<feature type="compositionally biased region" description="Low complexity" evidence="7">
    <location>
        <begin position="874"/>
        <end position="883"/>
    </location>
</feature>
<feature type="compositionally biased region" description="Basic residues" evidence="7">
    <location>
        <begin position="64"/>
        <end position="93"/>
    </location>
</feature>
<dbReference type="Pfam" id="PF22623">
    <property type="entry name" value="zf-CCCH_9"/>
    <property type="match status" value="1"/>
</dbReference>
<feature type="compositionally biased region" description="Low complexity" evidence="7">
    <location>
        <begin position="1027"/>
        <end position="1037"/>
    </location>
</feature>
<feature type="compositionally biased region" description="Low complexity" evidence="7">
    <location>
        <begin position="498"/>
        <end position="519"/>
    </location>
</feature>
<evidence type="ECO:0000256" key="3">
    <source>
        <dbReference type="ARBA" id="ARBA00022737"/>
    </source>
</evidence>
<dbReference type="GO" id="GO:0045892">
    <property type="term" value="P:negative regulation of DNA-templated transcription"/>
    <property type="evidence" value="ECO:0007669"/>
    <property type="project" value="InterPro"/>
</dbReference>
<feature type="region of interest" description="Disordered" evidence="7">
    <location>
        <begin position="1"/>
        <end position="262"/>
    </location>
</feature>
<dbReference type="Pfam" id="PF00642">
    <property type="entry name" value="zf-CCCH"/>
    <property type="match status" value="1"/>
</dbReference>
<dbReference type="InterPro" id="IPR054361">
    <property type="entry name" value="Znf-CCCH_ZC3H4/6/8"/>
</dbReference>
<keyword evidence="4 6" id="KW-0863">Zinc-finger</keyword>
<feature type="compositionally biased region" description="Acidic residues" evidence="7">
    <location>
        <begin position="173"/>
        <end position="182"/>
    </location>
</feature>
<feature type="zinc finger region" description="C3H1-type" evidence="6">
    <location>
        <begin position="283"/>
        <end position="309"/>
    </location>
</feature>
<feature type="domain" description="C3H1-type" evidence="8">
    <location>
        <begin position="339"/>
        <end position="362"/>
    </location>
</feature>
<evidence type="ECO:0000256" key="7">
    <source>
        <dbReference type="SAM" id="MobiDB-lite"/>
    </source>
</evidence>
<dbReference type="InterPro" id="IPR045124">
    <property type="entry name" value="Su(sable)-like"/>
</dbReference>
<dbReference type="PANTHER" id="PTHR13119">
    <property type="entry name" value="ZINC FINGER CCCH DOMAIN-CONTAINING PROTEI"/>
    <property type="match status" value="1"/>
</dbReference>
<feature type="compositionally biased region" description="Basic residues" evidence="7">
    <location>
        <begin position="234"/>
        <end position="249"/>
    </location>
</feature>
<feature type="compositionally biased region" description="Basic and acidic residues" evidence="7">
    <location>
        <begin position="905"/>
        <end position="923"/>
    </location>
</feature>
<dbReference type="FunFam" id="4.10.1000.10:FF:000007">
    <property type="entry name" value="Zinc finger CCCH domain-containing protein 6"/>
    <property type="match status" value="1"/>
</dbReference>
<dbReference type="Gene3D" id="4.10.1000.10">
    <property type="entry name" value="Zinc finger, CCCH-type"/>
    <property type="match status" value="1"/>
</dbReference>
<feature type="region of interest" description="Disordered" evidence="7">
    <location>
        <begin position="865"/>
        <end position="1058"/>
    </location>
</feature>
<gene>
    <name evidence="9" type="primary">ZC3H6</name>
    <name evidence="9" type="ORF">A306_00008216</name>
</gene>
<feature type="compositionally biased region" description="Basic and acidic residues" evidence="7">
    <location>
        <begin position="886"/>
        <end position="898"/>
    </location>
</feature>
<feature type="compositionally biased region" description="Polar residues" evidence="7">
    <location>
        <begin position="1013"/>
        <end position="1023"/>
    </location>
</feature>
<feature type="region of interest" description="Disordered" evidence="7">
    <location>
        <begin position="455"/>
        <end position="559"/>
    </location>
</feature>
<dbReference type="Proteomes" id="UP000053872">
    <property type="component" value="Unassembled WGS sequence"/>
</dbReference>
<dbReference type="InParanoid" id="A0A2I0M9G9"/>
<dbReference type="InterPro" id="IPR000571">
    <property type="entry name" value="Znf_CCCH"/>
</dbReference>
<dbReference type="SMART" id="SM00356">
    <property type="entry name" value="ZnF_C3H1"/>
    <property type="match status" value="3"/>
</dbReference>
<protein>
    <submittedName>
        <fullName evidence="9">Zinc finger CCCH-type containing 6</fullName>
    </submittedName>
</protein>
<evidence type="ECO:0000256" key="4">
    <source>
        <dbReference type="ARBA" id="ARBA00022771"/>
    </source>
</evidence>
<evidence type="ECO:0000256" key="2">
    <source>
        <dbReference type="ARBA" id="ARBA00022723"/>
    </source>
</evidence>